<evidence type="ECO:0000313" key="3">
    <source>
        <dbReference type="Proteomes" id="UP001370348"/>
    </source>
</evidence>
<name>A0ABZ2M153_9BACT</name>
<reference evidence="2 3" key="1">
    <citation type="submission" date="2021-12" db="EMBL/GenBank/DDBJ databases">
        <title>Discovery of the Pendulisporaceae a myxobacterial family with distinct sporulation behavior and unique specialized metabolism.</title>
        <authorList>
            <person name="Garcia R."/>
            <person name="Popoff A."/>
            <person name="Bader C.D."/>
            <person name="Loehr J."/>
            <person name="Walesch S."/>
            <person name="Walt C."/>
            <person name="Boldt J."/>
            <person name="Bunk B."/>
            <person name="Haeckl F.J.F.P.J."/>
            <person name="Gunesch A.P."/>
            <person name="Birkelbach J."/>
            <person name="Nuebel U."/>
            <person name="Pietschmann T."/>
            <person name="Bach T."/>
            <person name="Mueller R."/>
        </authorList>
    </citation>
    <scope>NUCLEOTIDE SEQUENCE [LARGE SCALE GENOMIC DNA]</scope>
    <source>
        <strain evidence="2 3">MSr11954</strain>
    </source>
</reference>
<protein>
    <submittedName>
        <fullName evidence="2">Uncharacterized protein</fullName>
    </submittedName>
</protein>
<evidence type="ECO:0000313" key="2">
    <source>
        <dbReference type="EMBL" id="WXB16700.1"/>
    </source>
</evidence>
<accession>A0ABZ2M153</accession>
<proteinExistence type="predicted"/>
<keyword evidence="3" id="KW-1185">Reference proteome</keyword>
<evidence type="ECO:0000256" key="1">
    <source>
        <dbReference type="SAM" id="MobiDB-lite"/>
    </source>
</evidence>
<gene>
    <name evidence="2" type="ORF">LZC94_05335</name>
</gene>
<dbReference type="EMBL" id="CP089984">
    <property type="protein sequence ID" value="WXB16700.1"/>
    <property type="molecule type" value="Genomic_DNA"/>
</dbReference>
<dbReference type="RefSeq" id="WP_394826328.1">
    <property type="nucleotide sequence ID" value="NZ_CP089984.1"/>
</dbReference>
<feature type="region of interest" description="Disordered" evidence="1">
    <location>
        <begin position="327"/>
        <end position="353"/>
    </location>
</feature>
<sequence length="353" mass="38475">MPADDSTLRVRRLLSAAAKHLETVDPNPVVGDVVAQSFDGDDASDPMASGEAITPHFAENAPGALSLLFRPGGVHASPRDRVETSILAARRVIDQHLGRDARKWLEGRVEPAVARDYRPERGGGTFGSSFDRFGVAESVVGFNLTGSLIDSLVPALHRLGRMAMSALPGLRPTFTMVRCGRTAGTQQITFDIEQPLALGDLKPLMHELGLGHQHGSMVSATAFLLGARFTLPPNTAQLTLRPVRGGVEMRLDVMLEAIDDPPPQMLSLLRLLMTERPRSLRTLDRWLSAFTPEGFPSAGDFTVLSVWARHDVPARVALYLRPAALATQPERAPSRTRPRHELHHPDEASPWDS</sequence>
<organism evidence="2 3">
    <name type="scientific">Pendulispora albinea</name>
    <dbReference type="NCBI Taxonomy" id="2741071"/>
    <lineage>
        <taxon>Bacteria</taxon>
        <taxon>Pseudomonadati</taxon>
        <taxon>Myxococcota</taxon>
        <taxon>Myxococcia</taxon>
        <taxon>Myxococcales</taxon>
        <taxon>Sorangiineae</taxon>
        <taxon>Pendulisporaceae</taxon>
        <taxon>Pendulispora</taxon>
    </lineage>
</organism>
<dbReference type="Proteomes" id="UP001370348">
    <property type="component" value="Chromosome"/>
</dbReference>